<keyword evidence="2" id="KW-1185">Reference proteome</keyword>
<protein>
    <submittedName>
        <fullName evidence="1">Uncharacterized protein</fullName>
    </submittedName>
</protein>
<proteinExistence type="predicted"/>
<dbReference type="AlphaFoldDB" id="A0A7J8DIQ5"/>
<organism evidence="1 2">
    <name type="scientific">Rousettus aegyptiacus</name>
    <name type="common">Egyptian fruit bat</name>
    <name type="synonym">Pteropus aegyptiacus</name>
    <dbReference type="NCBI Taxonomy" id="9407"/>
    <lineage>
        <taxon>Eukaryota</taxon>
        <taxon>Metazoa</taxon>
        <taxon>Chordata</taxon>
        <taxon>Craniata</taxon>
        <taxon>Vertebrata</taxon>
        <taxon>Euteleostomi</taxon>
        <taxon>Mammalia</taxon>
        <taxon>Eutheria</taxon>
        <taxon>Laurasiatheria</taxon>
        <taxon>Chiroptera</taxon>
        <taxon>Yinpterochiroptera</taxon>
        <taxon>Pteropodoidea</taxon>
        <taxon>Pteropodidae</taxon>
        <taxon>Rousettinae</taxon>
        <taxon>Rousettus</taxon>
    </lineage>
</organism>
<gene>
    <name evidence="1" type="ORF">HJG63_008658</name>
</gene>
<dbReference type="Proteomes" id="UP000593571">
    <property type="component" value="Unassembled WGS sequence"/>
</dbReference>
<sequence length="130" mass="14703">MKIFHVFLHDSPESFRWRSRASSGTLTVSGIEKKQCHLRPDKQRSSLSVPHLRRPCTLLSLCQNCLTLSPSDSLDPARTGQSPQCLFFSFRNIFDPLLPPLLSIGSTKCPKKDLCLCGHPRALWLNLPQF</sequence>
<dbReference type="EMBL" id="JACASE010000012">
    <property type="protein sequence ID" value="KAF6422869.1"/>
    <property type="molecule type" value="Genomic_DNA"/>
</dbReference>
<accession>A0A7J8DIQ5</accession>
<evidence type="ECO:0000313" key="2">
    <source>
        <dbReference type="Proteomes" id="UP000593571"/>
    </source>
</evidence>
<comment type="caution">
    <text evidence="1">The sequence shown here is derived from an EMBL/GenBank/DDBJ whole genome shotgun (WGS) entry which is preliminary data.</text>
</comment>
<evidence type="ECO:0000313" key="1">
    <source>
        <dbReference type="EMBL" id="KAF6422869.1"/>
    </source>
</evidence>
<reference evidence="1 2" key="1">
    <citation type="journal article" date="2020" name="Nature">
        <title>Six reference-quality genomes reveal evolution of bat adaptations.</title>
        <authorList>
            <person name="Jebb D."/>
            <person name="Huang Z."/>
            <person name="Pippel M."/>
            <person name="Hughes G.M."/>
            <person name="Lavrichenko K."/>
            <person name="Devanna P."/>
            <person name="Winkler S."/>
            <person name="Jermiin L.S."/>
            <person name="Skirmuntt E.C."/>
            <person name="Katzourakis A."/>
            <person name="Burkitt-Gray L."/>
            <person name="Ray D.A."/>
            <person name="Sullivan K.A.M."/>
            <person name="Roscito J.G."/>
            <person name="Kirilenko B.M."/>
            <person name="Davalos L.M."/>
            <person name="Corthals A.P."/>
            <person name="Power M.L."/>
            <person name="Jones G."/>
            <person name="Ransome R.D."/>
            <person name="Dechmann D.K.N."/>
            <person name="Locatelli A.G."/>
            <person name="Puechmaille S.J."/>
            <person name="Fedrigo O."/>
            <person name="Jarvis E.D."/>
            <person name="Hiller M."/>
            <person name="Vernes S.C."/>
            <person name="Myers E.W."/>
            <person name="Teeling E.C."/>
        </authorList>
    </citation>
    <scope>NUCLEOTIDE SEQUENCE [LARGE SCALE GENOMIC DNA]</scope>
    <source>
        <strain evidence="1">MRouAeg1</strain>
        <tissue evidence="1">Muscle</tissue>
    </source>
</reference>
<name>A0A7J8DIQ5_ROUAE</name>